<evidence type="ECO:0000256" key="1">
    <source>
        <dbReference type="ARBA" id="ARBA00006500"/>
    </source>
</evidence>
<protein>
    <submittedName>
        <fullName evidence="10">Acyl-[acyl-carrier-protein] thioesterase</fullName>
    </submittedName>
</protein>
<dbReference type="PANTHER" id="PTHR31727:SF6">
    <property type="entry name" value="OLEOYL-ACYL CARRIER PROTEIN THIOESTERASE 1, CHLOROPLASTIC"/>
    <property type="match status" value="1"/>
</dbReference>
<evidence type="ECO:0000256" key="5">
    <source>
        <dbReference type="ARBA" id="ARBA00022946"/>
    </source>
</evidence>
<keyword evidence="11" id="KW-1185">Reference proteome</keyword>
<keyword evidence="3" id="KW-0378">Hydrolase</keyword>
<evidence type="ECO:0000256" key="4">
    <source>
        <dbReference type="ARBA" id="ARBA00022832"/>
    </source>
</evidence>
<keyword evidence="4" id="KW-0276">Fatty acid metabolism</keyword>
<organism evidence="10 11">
    <name type="scientific">Virgibacillus sediminis</name>
    <dbReference type="NCBI Taxonomy" id="202260"/>
    <lineage>
        <taxon>Bacteria</taxon>
        <taxon>Bacillati</taxon>
        <taxon>Bacillota</taxon>
        <taxon>Bacilli</taxon>
        <taxon>Bacillales</taxon>
        <taxon>Bacillaceae</taxon>
        <taxon>Virgibacillus</taxon>
    </lineage>
</organism>
<dbReference type="Gene3D" id="3.10.129.10">
    <property type="entry name" value="Hotdog Thioesterase"/>
    <property type="match status" value="1"/>
</dbReference>
<evidence type="ECO:0000313" key="11">
    <source>
        <dbReference type="Proteomes" id="UP001595387"/>
    </source>
</evidence>
<dbReference type="InterPro" id="IPR029069">
    <property type="entry name" value="HotDog_dom_sf"/>
</dbReference>
<keyword evidence="5" id="KW-0809">Transit peptide</keyword>
<evidence type="ECO:0000256" key="3">
    <source>
        <dbReference type="ARBA" id="ARBA00022801"/>
    </source>
</evidence>
<evidence type="ECO:0000256" key="7">
    <source>
        <dbReference type="ARBA" id="ARBA00023160"/>
    </source>
</evidence>
<evidence type="ECO:0000256" key="6">
    <source>
        <dbReference type="ARBA" id="ARBA00023098"/>
    </source>
</evidence>
<dbReference type="RefSeq" id="WP_390304457.1">
    <property type="nucleotide sequence ID" value="NZ_JBHRRZ010000012.1"/>
</dbReference>
<evidence type="ECO:0000259" key="9">
    <source>
        <dbReference type="Pfam" id="PF20791"/>
    </source>
</evidence>
<proteinExistence type="inferred from homology"/>
<keyword evidence="2" id="KW-0444">Lipid biosynthesis</keyword>
<comment type="similarity">
    <text evidence="1">Belongs to the acyl-ACP thioesterase family.</text>
</comment>
<accession>A0ABV7A502</accession>
<keyword evidence="7" id="KW-0275">Fatty acid biosynthesis</keyword>
<dbReference type="Pfam" id="PF20791">
    <property type="entry name" value="Acyl-ACP_TE_C"/>
    <property type="match status" value="1"/>
</dbReference>
<comment type="caution">
    <text evidence="10">The sequence shown here is derived from an EMBL/GenBank/DDBJ whole genome shotgun (WGS) entry which is preliminary data.</text>
</comment>
<dbReference type="Proteomes" id="UP001595387">
    <property type="component" value="Unassembled WGS sequence"/>
</dbReference>
<evidence type="ECO:0000313" key="10">
    <source>
        <dbReference type="EMBL" id="MFC2947988.1"/>
    </source>
</evidence>
<evidence type="ECO:0000256" key="2">
    <source>
        <dbReference type="ARBA" id="ARBA00022516"/>
    </source>
</evidence>
<dbReference type="InterPro" id="IPR045023">
    <property type="entry name" value="FATA/B"/>
</dbReference>
<reference evidence="11" key="1">
    <citation type="journal article" date="2019" name="Int. J. Syst. Evol. Microbiol.">
        <title>The Global Catalogue of Microorganisms (GCM) 10K type strain sequencing project: providing services to taxonomists for standard genome sequencing and annotation.</title>
        <authorList>
            <consortium name="The Broad Institute Genomics Platform"/>
            <consortium name="The Broad Institute Genome Sequencing Center for Infectious Disease"/>
            <person name="Wu L."/>
            <person name="Ma J."/>
        </authorList>
    </citation>
    <scope>NUCLEOTIDE SEQUENCE [LARGE SCALE GENOMIC DNA]</scope>
    <source>
        <strain evidence="11">KCTC 13193</strain>
    </source>
</reference>
<dbReference type="PANTHER" id="PTHR31727">
    <property type="entry name" value="OLEOYL-ACYL CARRIER PROTEIN THIOESTERASE 1, CHLOROPLASTIC"/>
    <property type="match status" value="1"/>
</dbReference>
<feature type="domain" description="Acyl-ACP thioesterase N-terminal hotdog" evidence="8">
    <location>
        <begin position="6"/>
        <end position="125"/>
    </location>
</feature>
<feature type="domain" description="Acyl-ACP thioesterase-like C-terminal" evidence="9">
    <location>
        <begin position="164"/>
        <end position="243"/>
    </location>
</feature>
<evidence type="ECO:0000259" key="8">
    <source>
        <dbReference type="Pfam" id="PF01643"/>
    </source>
</evidence>
<sequence length="256" mass="29659">MVNSTLYKKDYHIDLRDVDFKKKLRISTLFSYFQEIASLSAASLGVGIDDLEKDYGVAWILMRIKVEVARIPELNEDITIETWAHEPGKLEFKRDFFVRDQQGTPIIRAVSAWVLMDLVERKLKRSSHIPFEYPSGREETAIDYELKKLKRVESMKTVYQKVIGYSDIDFNGHLNNSRYVDFILDCLPIIDHQTHEIAAIEVNFNHEALPGETIKLKKGISNKHTNIITTEGINENTQKTVFRAQLEIRKLDKNSD</sequence>
<gene>
    <name evidence="10" type="ORF">ACFODW_06480</name>
</gene>
<name>A0ABV7A502_9BACI</name>
<dbReference type="InterPro" id="IPR049427">
    <property type="entry name" value="Acyl-ACP_TE_C"/>
</dbReference>
<dbReference type="SUPFAM" id="SSF54637">
    <property type="entry name" value="Thioesterase/thiol ester dehydrase-isomerase"/>
    <property type="match status" value="2"/>
</dbReference>
<keyword evidence="6" id="KW-0443">Lipid metabolism</keyword>
<dbReference type="EMBL" id="JBHRRZ010000012">
    <property type="protein sequence ID" value="MFC2947988.1"/>
    <property type="molecule type" value="Genomic_DNA"/>
</dbReference>
<dbReference type="InterPro" id="IPR002864">
    <property type="entry name" value="Acyl-ACP_thioesterase_NHD"/>
</dbReference>
<dbReference type="Pfam" id="PF01643">
    <property type="entry name" value="Acyl-ACP_TE"/>
    <property type="match status" value="1"/>
</dbReference>
<dbReference type="CDD" id="cd00586">
    <property type="entry name" value="4HBT"/>
    <property type="match status" value="1"/>
</dbReference>